<feature type="compositionally biased region" description="Basic and acidic residues" evidence="1">
    <location>
        <begin position="279"/>
        <end position="294"/>
    </location>
</feature>
<protein>
    <submittedName>
        <fullName evidence="2">Uncharacterized protein</fullName>
    </submittedName>
</protein>
<feature type="compositionally biased region" description="Basic and acidic residues" evidence="1">
    <location>
        <begin position="1"/>
        <end position="29"/>
    </location>
</feature>
<feature type="compositionally biased region" description="Polar residues" evidence="1">
    <location>
        <begin position="299"/>
        <end position="313"/>
    </location>
</feature>
<dbReference type="Proteomes" id="UP000235965">
    <property type="component" value="Unassembled WGS sequence"/>
</dbReference>
<feature type="compositionally biased region" description="Basic and acidic residues" evidence="1">
    <location>
        <begin position="210"/>
        <end position="222"/>
    </location>
</feature>
<feature type="compositionally biased region" description="Basic and acidic residues" evidence="1">
    <location>
        <begin position="242"/>
        <end position="253"/>
    </location>
</feature>
<dbReference type="OrthoDB" id="8015657at2759"/>
<evidence type="ECO:0000256" key="1">
    <source>
        <dbReference type="SAM" id="MobiDB-lite"/>
    </source>
</evidence>
<feature type="non-terminal residue" evidence="2">
    <location>
        <position position="335"/>
    </location>
</feature>
<keyword evidence="3" id="KW-1185">Reference proteome</keyword>
<feature type="compositionally biased region" description="Low complexity" evidence="1">
    <location>
        <begin position="180"/>
        <end position="190"/>
    </location>
</feature>
<gene>
    <name evidence="2" type="ORF">B7P43_G01670</name>
</gene>
<dbReference type="AlphaFoldDB" id="A0A2J7PR83"/>
<feature type="region of interest" description="Disordered" evidence="1">
    <location>
        <begin position="1"/>
        <end position="63"/>
    </location>
</feature>
<dbReference type="InParanoid" id="A0A2J7PR83"/>
<reference evidence="2 3" key="1">
    <citation type="submission" date="2017-12" db="EMBL/GenBank/DDBJ databases">
        <title>Hemimetabolous genomes reveal molecular basis of termite eusociality.</title>
        <authorList>
            <person name="Harrison M.C."/>
            <person name="Jongepier E."/>
            <person name="Robertson H.M."/>
            <person name="Arning N."/>
            <person name="Bitard-Feildel T."/>
            <person name="Chao H."/>
            <person name="Childers C.P."/>
            <person name="Dinh H."/>
            <person name="Doddapaneni H."/>
            <person name="Dugan S."/>
            <person name="Gowin J."/>
            <person name="Greiner C."/>
            <person name="Han Y."/>
            <person name="Hu H."/>
            <person name="Hughes D.S.T."/>
            <person name="Huylmans A.-K."/>
            <person name="Kemena C."/>
            <person name="Kremer L.P.M."/>
            <person name="Lee S.L."/>
            <person name="Lopez-Ezquerra A."/>
            <person name="Mallet L."/>
            <person name="Monroy-Kuhn J.M."/>
            <person name="Moser A."/>
            <person name="Murali S.C."/>
            <person name="Muzny D.M."/>
            <person name="Otani S."/>
            <person name="Piulachs M.-D."/>
            <person name="Poelchau M."/>
            <person name="Qu J."/>
            <person name="Schaub F."/>
            <person name="Wada-Katsumata A."/>
            <person name="Worley K.C."/>
            <person name="Xie Q."/>
            <person name="Ylla G."/>
            <person name="Poulsen M."/>
            <person name="Gibbs R.A."/>
            <person name="Schal C."/>
            <person name="Richards S."/>
            <person name="Belles X."/>
            <person name="Korb J."/>
            <person name="Bornberg-Bauer E."/>
        </authorList>
    </citation>
    <scope>NUCLEOTIDE SEQUENCE [LARGE SCALE GENOMIC DNA]</scope>
    <source>
        <tissue evidence="2">Whole body</tissue>
    </source>
</reference>
<evidence type="ECO:0000313" key="3">
    <source>
        <dbReference type="Proteomes" id="UP000235965"/>
    </source>
</evidence>
<accession>A0A2J7PR83</accession>
<sequence length="335" mass="38953">MEQRHSVLNDNQDKTLNIERRLEDNERNVPDSAGNASETPVNESLYRADEGHPTQQYEAEQPGDIEFTEQKQWEENDQYYQQYTEQQVDDQYYQYGEGEMYQQNEYGQKYDERYVNQEGEQYYQQYAGQVEGQYGEQYSQEYEDQEGQQYSQQDGQYDEQYVEQYTDQYEQHYEDHQQQGEESSQLLSEGQRVREGRQGLQCEEANEGVSNKEDAEKQHEQLSEELVQGQQYEVQEESAGDSPDRRSFKDGKYQEQMQVCGAIQGDVGEENTEGGTLGAKEEKTPSKMVEDKAYDGNTLPKQSDISSDLTEASSLGDVKQYHQLLGETDPEQSDM</sequence>
<organism evidence="2 3">
    <name type="scientific">Cryptotermes secundus</name>
    <dbReference type="NCBI Taxonomy" id="105785"/>
    <lineage>
        <taxon>Eukaryota</taxon>
        <taxon>Metazoa</taxon>
        <taxon>Ecdysozoa</taxon>
        <taxon>Arthropoda</taxon>
        <taxon>Hexapoda</taxon>
        <taxon>Insecta</taxon>
        <taxon>Pterygota</taxon>
        <taxon>Neoptera</taxon>
        <taxon>Polyneoptera</taxon>
        <taxon>Dictyoptera</taxon>
        <taxon>Blattodea</taxon>
        <taxon>Blattoidea</taxon>
        <taxon>Termitoidae</taxon>
        <taxon>Kalotermitidae</taxon>
        <taxon>Cryptotermitinae</taxon>
        <taxon>Cryptotermes</taxon>
    </lineage>
</organism>
<evidence type="ECO:0000313" key="2">
    <source>
        <dbReference type="EMBL" id="PNF18826.1"/>
    </source>
</evidence>
<dbReference type="EMBL" id="NEVH01022633">
    <property type="protein sequence ID" value="PNF18826.1"/>
    <property type="molecule type" value="Genomic_DNA"/>
</dbReference>
<proteinExistence type="predicted"/>
<feature type="compositionally biased region" description="Basic and acidic residues" evidence="1">
    <location>
        <begin position="169"/>
        <end position="179"/>
    </location>
</feature>
<name>A0A2J7PR83_9NEOP</name>
<comment type="caution">
    <text evidence="2">The sequence shown here is derived from an EMBL/GenBank/DDBJ whole genome shotgun (WGS) entry which is preliminary data.</text>
</comment>
<feature type="region of interest" description="Disordered" evidence="1">
    <location>
        <begin position="134"/>
        <end position="318"/>
    </location>
</feature>